<proteinExistence type="predicted"/>
<evidence type="ECO:0000313" key="3">
    <source>
        <dbReference type="Proteomes" id="UP000652847"/>
    </source>
</evidence>
<accession>A0A8I0AL58</accession>
<feature type="domain" description="RES" evidence="1">
    <location>
        <begin position="317"/>
        <end position="450"/>
    </location>
</feature>
<dbReference type="RefSeq" id="WP_186901731.1">
    <property type="nucleotide sequence ID" value="NZ_JACOOT010000033.1"/>
</dbReference>
<dbReference type="Pfam" id="PF08808">
    <property type="entry name" value="RES"/>
    <property type="match status" value="1"/>
</dbReference>
<comment type="caution">
    <text evidence="2">The sequence shown here is derived from an EMBL/GenBank/DDBJ whole genome shotgun (WGS) entry which is preliminary data.</text>
</comment>
<protein>
    <submittedName>
        <fullName evidence="2">RES domain-containing protein</fullName>
    </submittedName>
</protein>
<sequence>MIKKSGENSIHTSETAYDKAIRRMEEREAHILDSQAIQVGASVAEQVRVQQAPLTQVLQDTNLIEQNNLGIAATTAPLSSVAQTLVPDSVLSSMAGALNVLTAAIQPYRDMNPFNSDVLAVFETASITPELQEFRTQYEISVQAMGSGITAISDYIDELTTQWNNAFALNDVLERSIAAQNFAVVRILPNYNDLDLPRGGKRILKSLTKTTAKKLMQSEKIQFDPKEKVFYYKDSPDNKLSADQITVVASSLELFEEFSLDELLSFESKLEQNFAFALHHPVGIRIYEMLKNWNYFVSFEDITYYHARTLGEHQRPYHDSEMMKAPTNVSAHGRYNEVGRSCYYIAEGKEGALKEIYKHSGGTKPRVQVIGLKAVKPVKLLDLSGDIKKTNRFIEHLRFTVENEAGRTVHEYLLPNYVASCCKEIGIDGIRYRSTGYNCCVLWKDDYFEYVEGSRDVIPE</sequence>
<name>A0A8I0AL58_9FIRM</name>
<dbReference type="InterPro" id="IPR014914">
    <property type="entry name" value="RES_dom"/>
</dbReference>
<dbReference type="EMBL" id="JACOOT010000033">
    <property type="protein sequence ID" value="MBC5652289.1"/>
    <property type="molecule type" value="Genomic_DNA"/>
</dbReference>
<organism evidence="2 3">
    <name type="scientific">Blautia segnis</name>
    <dbReference type="NCBI Taxonomy" id="2763030"/>
    <lineage>
        <taxon>Bacteria</taxon>
        <taxon>Bacillati</taxon>
        <taxon>Bacillota</taxon>
        <taxon>Clostridia</taxon>
        <taxon>Lachnospirales</taxon>
        <taxon>Lachnospiraceae</taxon>
        <taxon>Blautia</taxon>
    </lineage>
</organism>
<reference evidence="2 3" key="1">
    <citation type="submission" date="2020-08" db="EMBL/GenBank/DDBJ databases">
        <title>Genome public.</title>
        <authorList>
            <person name="Liu C."/>
            <person name="Sun Q."/>
        </authorList>
    </citation>
    <scope>NUCLEOTIDE SEQUENCE [LARGE SCALE GENOMIC DNA]</scope>
    <source>
        <strain evidence="2 3">BX17</strain>
    </source>
</reference>
<evidence type="ECO:0000313" key="2">
    <source>
        <dbReference type="EMBL" id="MBC5652289.1"/>
    </source>
</evidence>
<keyword evidence="3" id="KW-1185">Reference proteome</keyword>
<dbReference type="AlphaFoldDB" id="A0A8I0AL58"/>
<gene>
    <name evidence="2" type="ORF">H8S54_14575</name>
</gene>
<dbReference type="Proteomes" id="UP000652847">
    <property type="component" value="Unassembled WGS sequence"/>
</dbReference>
<evidence type="ECO:0000259" key="1">
    <source>
        <dbReference type="Pfam" id="PF08808"/>
    </source>
</evidence>